<dbReference type="GO" id="GO:0006935">
    <property type="term" value="P:chemotaxis"/>
    <property type="evidence" value="ECO:0007669"/>
    <property type="project" value="InterPro"/>
</dbReference>
<dbReference type="SMART" id="SM00304">
    <property type="entry name" value="HAMP"/>
    <property type="match status" value="1"/>
</dbReference>
<name>A0A4Y9SIL8_9BURK</name>
<dbReference type="SUPFAM" id="SSF58104">
    <property type="entry name" value="Methyl-accepting chemotaxis protein (MCP) signaling domain"/>
    <property type="match status" value="1"/>
</dbReference>
<dbReference type="PROSITE" id="PS50111">
    <property type="entry name" value="CHEMOTAXIS_TRANSDUC_2"/>
    <property type="match status" value="1"/>
</dbReference>
<comment type="subcellular location">
    <subcellularLocation>
        <location evidence="1">Membrane</location>
    </subcellularLocation>
</comment>
<gene>
    <name evidence="8" type="ORF">E4L96_05490</name>
</gene>
<dbReference type="SMART" id="SM00283">
    <property type="entry name" value="MA"/>
    <property type="match status" value="1"/>
</dbReference>
<keyword evidence="2" id="KW-0488">Methylation</keyword>
<keyword evidence="4" id="KW-0807">Transducer</keyword>
<evidence type="ECO:0000256" key="2">
    <source>
        <dbReference type="ARBA" id="ARBA00022481"/>
    </source>
</evidence>
<dbReference type="Pfam" id="PF00672">
    <property type="entry name" value="HAMP"/>
    <property type="match status" value="1"/>
</dbReference>
<evidence type="ECO:0000256" key="5">
    <source>
        <dbReference type="SAM" id="Phobius"/>
    </source>
</evidence>
<evidence type="ECO:0000313" key="9">
    <source>
        <dbReference type="Proteomes" id="UP000298438"/>
    </source>
</evidence>
<accession>A0A4Y9SIL8</accession>
<dbReference type="EMBL" id="SPVF01000076">
    <property type="protein sequence ID" value="TFW25529.1"/>
    <property type="molecule type" value="Genomic_DNA"/>
</dbReference>
<dbReference type="Pfam" id="PF12729">
    <property type="entry name" value="4HB_MCP_1"/>
    <property type="match status" value="1"/>
</dbReference>
<dbReference type="GO" id="GO:0005886">
    <property type="term" value="C:plasma membrane"/>
    <property type="evidence" value="ECO:0007669"/>
    <property type="project" value="TreeGrafter"/>
</dbReference>
<dbReference type="InterPro" id="IPR047347">
    <property type="entry name" value="YvaQ-like_sensor"/>
</dbReference>
<dbReference type="CDD" id="cd11386">
    <property type="entry name" value="MCP_signal"/>
    <property type="match status" value="1"/>
</dbReference>
<dbReference type="InterPro" id="IPR004090">
    <property type="entry name" value="Chemotax_Me-accpt_rcpt"/>
</dbReference>
<dbReference type="InterPro" id="IPR003660">
    <property type="entry name" value="HAMP_dom"/>
</dbReference>
<evidence type="ECO:0000256" key="1">
    <source>
        <dbReference type="ARBA" id="ARBA00004370"/>
    </source>
</evidence>
<dbReference type="Proteomes" id="UP000298438">
    <property type="component" value="Unassembled WGS sequence"/>
</dbReference>
<evidence type="ECO:0000256" key="3">
    <source>
        <dbReference type="ARBA" id="ARBA00029447"/>
    </source>
</evidence>
<evidence type="ECO:0000256" key="4">
    <source>
        <dbReference type="PROSITE-ProRule" id="PRU00284"/>
    </source>
</evidence>
<protein>
    <submittedName>
        <fullName evidence="8">HAMP domain-containing protein</fullName>
    </submittedName>
</protein>
<dbReference type="FunFam" id="1.10.287.950:FF:000001">
    <property type="entry name" value="Methyl-accepting chemotaxis sensory transducer"/>
    <property type="match status" value="1"/>
</dbReference>
<keyword evidence="5" id="KW-0812">Transmembrane</keyword>
<dbReference type="Pfam" id="PF00015">
    <property type="entry name" value="MCPsignal"/>
    <property type="match status" value="1"/>
</dbReference>
<keyword evidence="5" id="KW-1133">Transmembrane helix</keyword>
<dbReference type="InterPro" id="IPR024478">
    <property type="entry name" value="HlyB_4HB_MCP"/>
</dbReference>
<evidence type="ECO:0000259" key="6">
    <source>
        <dbReference type="PROSITE" id="PS50111"/>
    </source>
</evidence>
<dbReference type="PROSITE" id="PS50885">
    <property type="entry name" value="HAMP"/>
    <property type="match status" value="1"/>
</dbReference>
<dbReference type="PRINTS" id="PR00260">
    <property type="entry name" value="CHEMTRNSDUCR"/>
</dbReference>
<keyword evidence="5" id="KW-0472">Membrane</keyword>
<keyword evidence="9" id="KW-1185">Reference proteome</keyword>
<organism evidence="8 9">
    <name type="scientific">Zemynaea arenosa</name>
    <dbReference type="NCBI Taxonomy" id="2561931"/>
    <lineage>
        <taxon>Bacteria</taxon>
        <taxon>Pseudomonadati</taxon>
        <taxon>Pseudomonadota</taxon>
        <taxon>Betaproteobacteria</taxon>
        <taxon>Burkholderiales</taxon>
        <taxon>Oxalobacteraceae</taxon>
        <taxon>Telluria group</taxon>
        <taxon>Zemynaea</taxon>
    </lineage>
</organism>
<reference evidence="8 9" key="1">
    <citation type="submission" date="2019-03" db="EMBL/GenBank/DDBJ databases">
        <title>Draft Genome Sequence of Massilia arenosa sp. nov., a Novel Massilia Species Isolated from a Sandy-loam Maize Soil.</title>
        <authorList>
            <person name="Raths R."/>
            <person name="Peta V."/>
            <person name="Bucking H."/>
        </authorList>
    </citation>
    <scope>NUCLEOTIDE SEQUENCE [LARGE SCALE GENOMIC DNA]</scope>
    <source>
        <strain evidence="8 9">MC02</strain>
    </source>
</reference>
<dbReference type="RefSeq" id="WP_135206210.1">
    <property type="nucleotide sequence ID" value="NZ_SPVF01000076.1"/>
</dbReference>
<comment type="caution">
    <text evidence="8">The sequence shown here is derived from an EMBL/GenBank/DDBJ whole genome shotgun (WGS) entry which is preliminary data.</text>
</comment>
<dbReference type="Gene3D" id="1.10.287.950">
    <property type="entry name" value="Methyl-accepting chemotaxis protein"/>
    <property type="match status" value="1"/>
</dbReference>
<proteinExistence type="inferred from homology"/>
<sequence length="539" mass="57735">MKFQDLKIGQRLGAGFGAVIALVALMGALSYSDLTALSHSVDLTTNDRYPKIVLAHGIKDELNETARHMRNVLLMTDDQKIEEELAAIERNSQVIARNLADLDRTVTSPHGRELLASMMADRTRFIEQRTAFVRMVKADREKARPYLLETLRPTQMHYMAALDQVIAFQTKLMDDSADATEARAARSRMVILGLTSLTTVLAVLVAWLVRNSIVLPLREAVAAARRVAEGDLTGRIEATSRDETGELLASLRDMNANLLRIVREVRTGTDTIAHASGEIATGNLDLSSRTEQQAGSLEETASSMEELTTAVHRNSDNARQANALASNAAEVAVRGGAVVQRVVQTMSGISESSRRIEEIIAVIDGIAFQTNILALNAAVEAARAGEQGRGFAVVASEVRNLAQRSATAAKEIKQLIDTSVEKVAEGSQLVGEAGSTMDELVDSVRRVTGVLSEISTASSEQDASITEINTAITEMDSVTQQNAALVEEAAAAAESLQEQAARLSEVVAVFQLDEVPGGVRSPAVRAHGHAGAAALRLAA</sequence>
<feature type="transmembrane region" description="Helical" evidence="5">
    <location>
        <begin position="189"/>
        <end position="209"/>
    </location>
</feature>
<comment type="similarity">
    <text evidence="3">Belongs to the methyl-accepting chemotaxis (MCP) protein family.</text>
</comment>
<evidence type="ECO:0000313" key="8">
    <source>
        <dbReference type="EMBL" id="TFW25529.1"/>
    </source>
</evidence>
<dbReference type="AlphaFoldDB" id="A0A4Y9SIL8"/>
<feature type="domain" description="HAMP" evidence="7">
    <location>
        <begin position="211"/>
        <end position="263"/>
    </location>
</feature>
<dbReference type="CDD" id="cd19411">
    <property type="entry name" value="MCP2201-like_sensor"/>
    <property type="match status" value="1"/>
</dbReference>
<evidence type="ECO:0000259" key="7">
    <source>
        <dbReference type="PROSITE" id="PS50885"/>
    </source>
</evidence>
<dbReference type="OrthoDB" id="8712992at2"/>
<dbReference type="InterPro" id="IPR004089">
    <property type="entry name" value="MCPsignal_dom"/>
</dbReference>
<feature type="transmembrane region" description="Helical" evidence="5">
    <location>
        <begin position="12"/>
        <end position="31"/>
    </location>
</feature>
<dbReference type="GO" id="GO:0007165">
    <property type="term" value="P:signal transduction"/>
    <property type="evidence" value="ECO:0007669"/>
    <property type="project" value="UniProtKB-KW"/>
</dbReference>
<feature type="domain" description="Methyl-accepting transducer" evidence="6">
    <location>
        <begin position="268"/>
        <end position="497"/>
    </location>
</feature>
<dbReference type="PANTHER" id="PTHR43531:SF14">
    <property type="entry name" value="METHYL-ACCEPTING CHEMOTAXIS PROTEIN I-RELATED"/>
    <property type="match status" value="1"/>
</dbReference>
<dbReference type="InterPro" id="IPR051310">
    <property type="entry name" value="MCP_chemotaxis"/>
</dbReference>
<dbReference type="GO" id="GO:0004888">
    <property type="term" value="F:transmembrane signaling receptor activity"/>
    <property type="evidence" value="ECO:0007669"/>
    <property type="project" value="InterPro"/>
</dbReference>
<dbReference type="PANTHER" id="PTHR43531">
    <property type="entry name" value="PROTEIN ICFG"/>
    <property type="match status" value="1"/>
</dbReference>